<dbReference type="Gene3D" id="3.30.420.10">
    <property type="entry name" value="Ribonuclease H-like superfamily/Ribonuclease H"/>
    <property type="match status" value="2"/>
</dbReference>
<dbReference type="InterPro" id="IPR036397">
    <property type="entry name" value="RNaseH_sf"/>
</dbReference>
<dbReference type="InterPro" id="IPR052709">
    <property type="entry name" value="Transposase-MT_Hybrid"/>
</dbReference>
<dbReference type="InterPro" id="IPR001888">
    <property type="entry name" value="Transposase_1"/>
</dbReference>
<dbReference type="Proteomes" id="UP001235939">
    <property type="component" value="Chromosome 02"/>
</dbReference>
<dbReference type="PANTHER" id="PTHR46060">
    <property type="entry name" value="MARINER MOS1 TRANSPOSASE-LIKE PROTEIN"/>
    <property type="match status" value="1"/>
</dbReference>
<dbReference type="EMBL" id="CP092864">
    <property type="protein sequence ID" value="UYV63275.1"/>
    <property type="molecule type" value="Genomic_DNA"/>
</dbReference>
<protein>
    <submittedName>
        <fullName evidence="1">Uncharacterized protein</fullName>
    </submittedName>
</protein>
<dbReference type="PANTHER" id="PTHR46060:SF1">
    <property type="entry name" value="MARINER MOS1 TRANSPOSASE-LIKE PROTEIN"/>
    <property type="match status" value="1"/>
</dbReference>
<reference evidence="1 2" key="1">
    <citation type="submission" date="2022-01" db="EMBL/GenBank/DDBJ databases">
        <title>A chromosomal length assembly of Cordylochernes scorpioides.</title>
        <authorList>
            <person name="Zeh D."/>
            <person name="Zeh J."/>
        </authorList>
    </citation>
    <scope>NUCLEOTIDE SEQUENCE [LARGE SCALE GENOMIC DNA]</scope>
    <source>
        <strain evidence="1">IN4F17</strain>
        <tissue evidence="1">Whole Body</tissue>
    </source>
</reference>
<evidence type="ECO:0000313" key="1">
    <source>
        <dbReference type="EMBL" id="UYV63275.1"/>
    </source>
</evidence>
<proteinExistence type="predicted"/>
<evidence type="ECO:0000313" key="2">
    <source>
        <dbReference type="Proteomes" id="UP001235939"/>
    </source>
</evidence>
<organism evidence="1 2">
    <name type="scientific">Cordylochernes scorpioides</name>
    <dbReference type="NCBI Taxonomy" id="51811"/>
    <lineage>
        <taxon>Eukaryota</taxon>
        <taxon>Metazoa</taxon>
        <taxon>Ecdysozoa</taxon>
        <taxon>Arthropoda</taxon>
        <taxon>Chelicerata</taxon>
        <taxon>Arachnida</taxon>
        <taxon>Pseudoscorpiones</taxon>
        <taxon>Cheliferoidea</taxon>
        <taxon>Chernetidae</taxon>
        <taxon>Cordylochernes</taxon>
    </lineage>
</organism>
<dbReference type="Pfam" id="PF01359">
    <property type="entry name" value="Transposase_1"/>
    <property type="match status" value="1"/>
</dbReference>
<accession>A0ABY6K6C6</accession>
<name>A0ABY6K6C6_9ARAC</name>
<sequence length="426" mass="50377">MKSRNCIATSKFARPLENSFPIISNVETAFKEDTLSHLNDLHDLKLVEQASRMIYTLADLYRREIPKIHSKSKLSENLYISFGTCQTIIKNDLHLKRSAANFVPHLLTNEQKKHRKETCKNMVEMFHSDPHWLKIVITGDETWVYGYDPETNRQSSQWPEPGEPRFKKARMIKSRLKCLLIAFFDVKRLIQYEFVPEGQTINQHYYLDVLRRLREAPPYYPELAPNDFFHYPKIKKSLKRTRRFDSIPIIKENTKNILKSLRDEDFQRCFDIWKKRWNKYIDSDACEVRTKISNMITSDLRNNRASAIKGETRIVKRLRNRKDIATYASSWEKRSNQTNWKETTVQRHIKPKVDFTELIKKSVSKKIKALPSLDNKLKNYFIEKSPESPFIRGVPKTHKEGIPLRPVIIGKRSPTREIADWIKQIN</sequence>
<gene>
    <name evidence="1" type="ORF">LAZ67_2003626</name>
</gene>
<keyword evidence="2" id="KW-1185">Reference proteome</keyword>